<keyword evidence="7" id="KW-1185">Reference proteome</keyword>
<keyword evidence="3" id="KW-0812">Transmembrane</keyword>
<keyword evidence="4" id="KW-1133">Transmembrane helix</keyword>
<dbReference type="EMBL" id="MU853564">
    <property type="protein sequence ID" value="KAK4145932.1"/>
    <property type="molecule type" value="Genomic_DNA"/>
</dbReference>
<dbReference type="GeneID" id="87816407"/>
<dbReference type="GO" id="GO:0016020">
    <property type="term" value="C:membrane"/>
    <property type="evidence" value="ECO:0007669"/>
    <property type="project" value="UniProtKB-SubCell"/>
</dbReference>
<evidence type="ECO:0000256" key="2">
    <source>
        <dbReference type="ARBA" id="ARBA00007262"/>
    </source>
</evidence>
<comment type="similarity">
    <text evidence="2">Belongs to the IFI6/IFI27 family.</text>
</comment>
<evidence type="ECO:0000256" key="4">
    <source>
        <dbReference type="ARBA" id="ARBA00022989"/>
    </source>
</evidence>
<protein>
    <submittedName>
        <fullName evidence="6">Uncharacterized protein</fullName>
    </submittedName>
</protein>
<evidence type="ECO:0000256" key="5">
    <source>
        <dbReference type="ARBA" id="ARBA00023136"/>
    </source>
</evidence>
<gene>
    <name evidence="6" type="ORF">C8A04DRAFT_26089</name>
</gene>
<evidence type="ECO:0000256" key="3">
    <source>
        <dbReference type="ARBA" id="ARBA00022692"/>
    </source>
</evidence>
<dbReference type="Pfam" id="PF06140">
    <property type="entry name" value="Ifi-6-16"/>
    <property type="match status" value="1"/>
</dbReference>
<accession>A0AAN6V740</accession>
<dbReference type="Proteomes" id="UP001302676">
    <property type="component" value="Unassembled WGS sequence"/>
</dbReference>
<name>A0AAN6V740_9PEZI</name>
<evidence type="ECO:0000313" key="6">
    <source>
        <dbReference type="EMBL" id="KAK4145932.1"/>
    </source>
</evidence>
<comment type="caution">
    <text evidence="6">The sequence shown here is derived from an EMBL/GenBank/DDBJ whole genome shotgun (WGS) entry which is preliminary data.</text>
</comment>
<reference evidence="6" key="2">
    <citation type="submission" date="2023-05" db="EMBL/GenBank/DDBJ databases">
        <authorList>
            <consortium name="Lawrence Berkeley National Laboratory"/>
            <person name="Steindorff A."/>
            <person name="Hensen N."/>
            <person name="Bonometti L."/>
            <person name="Westerberg I."/>
            <person name="Brannstrom I.O."/>
            <person name="Guillou S."/>
            <person name="Cros-Aarteil S."/>
            <person name="Calhoun S."/>
            <person name="Haridas S."/>
            <person name="Kuo A."/>
            <person name="Mondo S."/>
            <person name="Pangilinan J."/>
            <person name="Riley R."/>
            <person name="Labutti K."/>
            <person name="Andreopoulos B."/>
            <person name="Lipzen A."/>
            <person name="Chen C."/>
            <person name="Yanf M."/>
            <person name="Daum C."/>
            <person name="Ng V."/>
            <person name="Clum A."/>
            <person name="Ohm R."/>
            <person name="Martin F."/>
            <person name="Silar P."/>
            <person name="Natvig D."/>
            <person name="Lalanne C."/>
            <person name="Gautier V."/>
            <person name="Ament-Velasquez S.L."/>
            <person name="Kruys A."/>
            <person name="Hutchinson M.I."/>
            <person name="Powell A.J."/>
            <person name="Barry K."/>
            <person name="Miller A.N."/>
            <person name="Grigoriev I.V."/>
            <person name="Debuchy R."/>
            <person name="Gladieux P."/>
            <person name="Thoren M.H."/>
            <person name="Johannesson H."/>
        </authorList>
    </citation>
    <scope>NUCLEOTIDE SEQUENCE</scope>
    <source>
        <strain evidence="6">CBS 141.50</strain>
    </source>
</reference>
<proteinExistence type="inferred from homology"/>
<reference evidence="6" key="1">
    <citation type="journal article" date="2023" name="Mol. Phylogenet. Evol.">
        <title>Genome-scale phylogeny and comparative genomics of the fungal order Sordariales.</title>
        <authorList>
            <person name="Hensen N."/>
            <person name="Bonometti L."/>
            <person name="Westerberg I."/>
            <person name="Brannstrom I.O."/>
            <person name="Guillou S."/>
            <person name="Cros-Aarteil S."/>
            <person name="Calhoun S."/>
            <person name="Haridas S."/>
            <person name="Kuo A."/>
            <person name="Mondo S."/>
            <person name="Pangilinan J."/>
            <person name="Riley R."/>
            <person name="LaButti K."/>
            <person name="Andreopoulos B."/>
            <person name="Lipzen A."/>
            <person name="Chen C."/>
            <person name="Yan M."/>
            <person name="Daum C."/>
            <person name="Ng V."/>
            <person name="Clum A."/>
            <person name="Steindorff A."/>
            <person name="Ohm R.A."/>
            <person name="Martin F."/>
            <person name="Silar P."/>
            <person name="Natvig D.O."/>
            <person name="Lalanne C."/>
            <person name="Gautier V."/>
            <person name="Ament-Velasquez S.L."/>
            <person name="Kruys A."/>
            <person name="Hutchinson M.I."/>
            <person name="Powell A.J."/>
            <person name="Barry K."/>
            <person name="Miller A.N."/>
            <person name="Grigoriev I.V."/>
            <person name="Debuchy R."/>
            <person name="Gladieux P."/>
            <person name="Hiltunen Thoren M."/>
            <person name="Johannesson H."/>
        </authorList>
    </citation>
    <scope>NUCLEOTIDE SEQUENCE</scope>
    <source>
        <strain evidence="6">CBS 141.50</strain>
    </source>
</reference>
<organism evidence="6 7">
    <name type="scientific">Dichotomopilus funicola</name>
    <dbReference type="NCBI Taxonomy" id="1934379"/>
    <lineage>
        <taxon>Eukaryota</taxon>
        <taxon>Fungi</taxon>
        <taxon>Dikarya</taxon>
        <taxon>Ascomycota</taxon>
        <taxon>Pezizomycotina</taxon>
        <taxon>Sordariomycetes</taxon>
        <taxon>Sordariomycetidae</taxon>
        <taxon>Sordariales</taxon>
        <taxon>Chaetomiaceae</taxon>
        <taxon>Dichotomopilus</taxon>
    </lineage>
</organism>
<dbReference type="RefSeq" id="XP_062639303.1">
    <property type="nucleotide sequence ID" value="XM_062779794.1"/>
</dbReference>
<keyword evidence="5" id="KW-0472">Membrane</keyword>
<comment type="subcellular location">
    <subcellularLocation>
        <location evidence="1">Membrane</location>
        <topology evidence="1">Multi-pass membrane protein</topology>
    </subcellularLocation>
</comment>
<dbReference type="InterPro" id="IPR009311">
    <property type="entry name" value="IFI6/IFI27-like"/>
</dbReference>
<sequence length="158" mass="14539">MEAVARSVAQATQVASTQLAGARAIAEPLVATTGGAVLKAAEELGKGAVEHIKDHPIQAVAMAGGVVLMASPAGIALPVLNVVGFGSGGVAAGSIAASIQSGIGSVVGGSAFAVCQSAAAGGAGAAAVNGVVAGAGAAVSAAAVGGRFLVSKLSRGGL</sequence>
<dbReference type="AlphaFoldDB" id="A0AAN6V740"/>
<dbReference type="Gene3D" id="6.10.110.10">
    <property type="match status" value="1"/>
</dbReference>
<evidence type="ECO:0000313" key="7">
    <source>
        <dbReference type="Proteomes" id="UP001302676"/>
    </source>
</evidence>
<evidence type="ECO:0000256" key="1">
    <source>
        <dbReference type="ARBA" id="ARBA00004141"/>
    </source>
</evidence>
<dbReference type="InterPro" id="IPR038213">
    <property type="entry name" value="IFI6/IFI27-like_sf"/>
</dbReference>